<comment type="caution">
    <text evidence="20">The sequence shown here is derived from an EMBL/GenBank/DDBJ whole genome shotgun (WGS) entry which is preliminary data.</text>
</comment>
<evidence type="ECO:0000256" key="12">
    <source>
        <dbReference type="PROSITE-ProRule" id="PRU00110"/>
    </source>
</evidence>
<dbReference type="InterPro" id="IPR001789">
    <property type="entry name" value="Sig_transdc_resp-reg_receiver"/>
</dbReference>
<dbReference type="Pfam" id="PF00512">
    <property type="entry name" value="HisKA"/>
    <property type="match status" value="1"/>
</dbReference>
<feature type="domain" description="Response regulatory" evidence="16">
    <location>
        <begin position="582"/>
        <end position="699"/>
    </location>
</feature>
<keyword evidence="14" id="KW-0175">Coiled coil</keyword>
<dbReference type="InterPro" id="IPR003661">
    <property type="entry name" value="HisK_dim/P_dom"/>
</dbReference>
<dbReference type="Gene3D" id="1.10.287.130">
    <property type="match status" value="1"/>
</dbReference>
<dbReference type="PROSITE" id="PS50110">
    <property type="entry name" value="RESPONSE_REGULATORY"/>
    <property type="match status" value="1"/>
</dbReference>
<organism evidence="20 21">
    <name type="scientific">Lacihabitans lacunae</name>
    <dbReference type="NCBI Taxonomy" id="1028214"/>
    <lineage>
        <taxon>Bacteria</taxon>
        <taxon>Pseudomonadati</taxon>
        <taxon>Bacteroidota</taxon>
        <taxon>Cytophagia</taxon>
        <taxon>Cytophagales</taxon>
        <taxon>Leadbetterellaceae</taxon>
        <taxon>Lacihabitans</taxon>
    </lineage>
</organism>
<feature type="coiled-coil region" evidence="14">
    <location>
        <begin position="309"/>
        <end position="336"/>
    </location>
</feature>
<comment type="subcellular location">
    <subcellularLocation>
        <location evidence="2">Cell membrane</location>
        <topology evidence="2">Multi-pass membrane protein</topology>
    </subcellularLocation>
</comment>
<dbReference type="InterPro" id="IPR011006">
    <property type="entry name" value="CheY-like_superfamily"/>
</dbReference>
<keyword evidence="7" id="KW-0547">Nucleotide-binding</keyword>
<dbReference type="Pfam" id="PF13426">
    <property type="entry name" value="PAS_9"/>
    <property type="match status" value="1"/>
</dbReference>
<keyword evidence="21" id="KW-1185">Reference proteome</keyword>
<dbReference type="RefSeq" id="WP_379838499.1">
    <property type="nucleotide sequence ID" value="NZ_JBHRYQ010000001.1"/>
</dbReference>
<dbReference type="CDD" id="cd00082">
    <property type="entry name" value="HisKA"/>
    <property type="match status" value="1"/>
</dbReference>
<keyword evidence="9" id="KW-1133">Transmembrane helix</keyword>
<dbReference type="InterPro" id="IPR035965">
    <property type="entry name" value="PAS-like_dom_sf"/>
</dbReference>
<feature type="modified residue" description="Phosphohistidine" evidence="12">
    <location>
        <position position="774"/>
    </location>
</feature>
<dbReference type="InterPro" id="IPR008207">
    <property type="entry name" value="Sig_transdc_His_kin_Hpt_dom"/>
</dbReference>
<evidence type="ECO:0000256" key="14">
    <source>
        <dbReference type="SAM" id="Coils"/>
    </source>
</evidence>
<accession>A0ABV7YZ78</accession>
<dbReference type="PROSITE" id="PS50113">
    <property type="entry name" value="PAC"/>
    <property type="match status" value="1"/>
</dbReference>
<dbReference type="InterPro" id="IPR036641">
    <property type="entry name" value="HPT_dom_sf"/>
</dbReference>
<dbReference type="SMART" id="SM00091">
    <property type="entry name" value="PAS"/>
    <property type="match status" value="2"/>
</dbReference>
<dbReference type="InterPro" id="IPR000700">
    <property type="entry name" value="PAS-assoc_C"/>
</dbReference>
<keyword evidence="4" id="KW-1003">Cell membrane</keyword>
<feature type="domain" description="PAC" evidence="18">
    <location>
        <begin position="266"/>
        <end position="318"/>
    </location>
</feature>
<dbReference type="Proteomes" id="UP001595616">
    <property type="component" value="Unassembled WGS sequence"/>
</dbReference>
<comment type="catalytic activity">
    <reaction evidence="1">
        <text>ATP + protein L-histidine = ADP + protein N-phospho-L-histidine.</text>
        <dbReference type="EC" id="2.7.13.3"/>
    </reaction>
</comment>
<keyword evidence="10" id="KW-0902">Two-component regulatory system</keyword>
<protein>
    <recommendedName>
        <fullName evidence="3">histidine kinase</fullName>
        <ecNumber evidence="3">2.7.13.3</ecNumber>
    </recommendedName>
</protein>
<evidence type="ECO:0000256" key="5">
    <source>
        <dbReference type="ARBA" id="ARBA00022553"/>
    </source>
</evidence>
<dbReference type="Gene3D" id="3.30.565.10">
    <property type="entry name" value="Histidine kinase-like ATPase, C-terminal domain"/>
    <property type="match status" value="1"/>
</dbReference>
<feature type="domain" description="PAS" evidence="17">
    <location>
        <begin position="63"/>
        <end position="133"/>
    </location>
</feature>
<dbReference type="PROSITE" id="PS50894">
    <property type="entry name" value="HPT"/>
    <property type="match status" value="1"/>
</dbReference>
<sequence length="834" mass="95808">MEGNQKIEMLERRFEREKLARKEAERILEEKALELYQANSNLQKLNENLEVQIKKRTADLNSSRVRYKKLVESANEIVFEVDRNFQLIYVNPAAYHLLLFSEEELSKITFLELVAPSHKEQVRNYIIDCLKQKITQGYLEFPVQKKNGEIIWLGQNFQLDFIEKEGELLFNGIKAMARNITDIYYAQLKLRLSEEKYRLIMENMELGFMEVDLNGVILRVYDRLLKMTGYEEHELLGKKANDVFLPEEYVELMNRQDSNRLKGEIGSYELQMKRKDGSLFWVLISGGPVFDEKGETIGSVGIHYDISSQKRVQLELAEAKEQAEASQKAEQEFLANMSHEIRTPLNAVIGMSHLLYDTNPNEEQMEYLDIIKNSANFLHALISDVLDMAKIEAGKVEIKNSEFDILSILRTLHRTYELKTKSKGVNVILDVDPNLSTFVIGDELILNQVLNNLLSNAEKFTDHGSIVLSVKIGEKIEKDKYILKFAVKDSGQGMDDEKAKLVFQKFKQIYEKNATKTKGTGLGLAIVKELIELQGGRIYLETAINKGSTFFFDLPFEITNKTAVIQNETVFSDNVLEFKEKNILIAEDNPMNFKYLSTLLNKWHINYKHAPDGNEALELIKSHTFDLVLMDIQMPYLDGYGATLSIRATPGPNQHIPIVALTASAMVMEKDKAREAGMEDILTKPFTPDQLKRVLNKYLTSNPINNIQIEETPMQTSYIDDKINQQSLVDYFGDDKDFMKIVFETFLEEITSQVEEFKQFFADENWEEIAKLGHKMKPSFAMVGLGNTEELLKSIESEIKTSGISEDIKTRIQFFIDTFPSLVSLVKTENENIK</sequence>
<evidence type="ECO:0000256" key="7">
    <source>
        <dbReference type="ARBA" id="ARBA00022741"/>
    </source>
</evidence>
<dbReference type="Pfam" id="PF00072">
    <property type="entry name" value="Response_reg"/>
    <property type="match status" value="1"/>
</dbReference>
<evidence type="ECO:0000313" key="20">
    <source>
        <dbReference type="EMBL" id="MFC3811662.1"/>
    </source>
</evidence>
<dbReference type="CDD" id="cd16922">
    <property type="entry name" value="HATPase_EvgS-ArcB-TorS-like"/>
    <property type="match status" value="1"/>
</dbReference>
<dbReference type="SUPFAM" id="SSF52172">
    <property type="entry name" value="CheY-like"/>
    <property type="match status" value="1"/>
</dbReference>
<dbReference type="SMART" id="SM00388">
    <property type="entry name" value="HisKA"/>
    <property type="match status" value="1"/>
</dbReference>
<dbReference type="NCBIfam" id="TIGR00229">
    <property type="entry name" value="sensory_box"/>
    <property type="match status" value="2"/>
</dbReference>
<dbReference type="CDD" id="cd00130">
    <property type="entry name" value="PAS"/>
    <property type="match status" value="2"/>
</dbReference>
<dbReference type="SUPFAM" id="SSF47226">
    <property type="entry name" value="Histidine-containing phosphotransfer domain, HPT domain"/>
    <property type="match status" value="1"/>
</dbReference>
<evidence type="ECO:0000256" key="9">
    <source>
        <dbReference type="ARBA" id="ARBA00022989"/>
    </source>
</evidence>
<evidence type="ECO:0000256" key="6">
    <source>
        <dbReference type="ARBA" id="ARBA00022692"/>
    </source>
</evidence>
<evidence type="ECO:0000256" key="3">
    <source>
        <dbReference type="ARBA" id="ARBA00012438"/>
    </source>
</evidence>
<feature type="coiled-coil region" evidence="14">
    <location>
        <begin position="7"/>
        <end position="59"/>
    </location>
</feature>
<gene>
    <name evidence="20" type="ORF">ACFOOI_13450</name>
</gene>
<dbReference type="PRINTS" id="PR00344">
    <property type="entry name" value="BCTRLSENSOR"/>
</dbReference>
<dbReference type="SUPFAM" id="SSF55785">
    <property type="entry name" value="PYP-like sensor domain (PAS domain)"/>
    <property type="match status" value="2"/>
</dbReference>
<dbReference type="Pfam" id="PF01627">
    <property type="entry name" value="Hpt"/>
    <property type="match status" value="1"/>
</dbReference>
<evidence type="ECO:0000256" key="13">
    <source>
        <dbReference type="PROSITE-ProRule" id="PRU00169"/>
    </source>
</evidence>
<evidence type="ECO:0000256" key="1">
    <source>
        <dbReference type="ARBA" id="ARBA00000085"/>
    </source>
</evidence>
<evidence type="ECO:0000256" key="11">
    <source>
        <dbReference type="ARBA" id="ARBA00023136"/>
    </source>
</evidence>
<dbReference type="Pfam" id="PF02518">
    <property type="entry name" value="HATPase_c"/>
    <property type="match status" value="1"/>
</dbReference>
<dbReference type="SMART" id="SM00387">
    <property type="entry name" value="HATPase_c"/>
    <property type="match status" value="1"/>
</dbReference>
<feature type="domain" description="PAS" evidence="17">
    <location>
        <begin position="193"/>
        <end position="264"/>
    </location>
</feature>
<dbReference type="InterPro" id="IPR036890">
    <property type="entry name" value="HATPase_C_sf"/>
</dbReference>
<dbReference type="EC" id="2.7.13.3" evidence="3"/>
<evidence type="ECO:0000259" key="19">
    <source>
        <dbReference type="PROSITE" id="PS50894"/>
    </source>
</evidence>
<dbReference type="PROSITE" id="PS50109">
    <property type="entry name" value="HIS_KIN"/>
    <property type="match status" value="1"/>
</dbReference>
<dbReference type="SUPFAM" id="SSF55874">
    <property type="entry name" value="ATPase domain of HSP90 chaperone/DNA topoisomerase II/histidine kinase"/>
    <property type="match status" value="1"/>
</dbReference>
<feature type="domain" description="HPt" evidence="19">
    <location>
        <begin position="735"/>
        <end position="834"/>
    </location>
</feature>
<dbReference type="EMBL" id="JBHRYQ010000001">
    <property type="protein sequence ID" value="MFC3811662.1"/>
    <property type="molecule type" value="Genomic_DNA"/>
</dbReference>
<keyword evidence="5 13" id="KW-0597">Phosphoprotein</keyword>
<keyword evidence="11" id="KW-0472">Membrane</keyword>
<evidence type="ECO:0000259" key="17">
    <source>
        <dbReference type="PROSITE" id="PS50112"/>
    </source>
</evidence>
<dbReference type="PANTHER" id="PTHR45339">
    <property type="entry name" value="HYBRID SIGNAL TRANSDUCTION HISTIDINE KINASE J"/>
    <property type="match status" value="1"/>
</dbReference>
<evidence type="ECO:0000313" key="21">
    <source>
        <dbReference type="Proteomes" id="UP001595616"/>
    </source>
</evidence>
<dbReference type="PROSITE" id="PS50112">
    <property type="entry name" value="PAS"/>
    <property type="match status" value="2"/>
</dbReference>
<evidence type="ECO:0000259" key="15">
    <source>
        <dbReference type="PROSITE" id="PS50109"/>
    </source>
</evidence>
<dbReference type="InterPro" id="IPR005467">
    <property type="entry name" value="His_kinase_dom"/>
</dbReference>
<dbReference type="Gene3D" id="3.30.450.20">
    <property type="entry name" value="PAS domain"/>
    <property type="match status" value="2"/>
</dbReference>
<dbReference type="SMART" id="SM00448">
    <property type="entry name" value="REC"/>
    <property type="match status" value="1"/>
</dbReference>
<evidence type="ECO:0000259" key="18">
    <source>
        <dbReference type="PROSITE" id="PS50113"/>
    </source>
</evidence>
<dbReference type="SMART" id="SM00086">
    <property type="entry name" value="PAC"/>
    <property type="match status" value="1"/>
</dbReference>
<keyword evidence="8" id="KW-0067">ATP-binding</keyword>
<evidence type="ECO:0000259" key="16">
    <source>
        <dbReference type="PROSITE" id="PS50110"/>
    </source>
</evidence>
<dbReference type="InterPro" id="IPR000014">
    <property type="entry name" value="PAS"/>
</dbReference>
<dbReference type="Gene3D" id="3.40.50.2300">
    <property type="match status" value="1"/>
</dbReference>
<dbReference type="PANTHER" id="PTHR45339:SF1">
    <property type="entry name" value="HYBRID SIGNAL TRANSDUCTION HISTIDINE KINASE J"/>
    <property type="match status" value="1"/>
</dbReference>
<keyword evidence="6" id="KW-0812">Transmembrane</keyword>
<proteinExistence type="predicted"/>
<dbReference type="InterPro" id="IPR004358">
    <property type="entry name" value="Sig_transdc_His_kin-like_C"/>
</dbReference>
<dbReference type="SUPFAM" id="SSF47384">
    <property type="entry name" value="Homodimeric domain of signal transducing histidine kinase"/>
    <property type="match status" value="1"/>
</dbReference>
<evidence type="ECO:0000256" key="4">
    <source>
        <dbReference type="ARBA" id="ARBA00022475"/>
    </source>
</evidence>
<evidence type="ECO:0000256" key="8">
    <source>
        <dbReference type="ARBA" id="ARBA00022840"/>
    </source>
</evidence>
<dbReference type="InterPro" id="IPR001610">
    <property type="entry name" value="PAC"/>
</dbReference>
<reference evidence="21" key="1">
    <citation type="journal article" date="2019" name="Int. J. Syst. Evol. Microbiol.">
        <title>The Global Catalogue of Microorganisms (GCM) 10K type strain sequencing project: providing services to taxonomists for standard genome sequencing and annotation.</title>
        <authorList>
            <consortium name="The Broad Institute Genomics Platform"/>
            <consortium name="The Broad Institute Genome Sequencing Center for Infectious Disease"/>
            <person name="Wu L."/>
            <person name="Ma J."/>
        </authorList>
    </citation>
    <scope>NUCLEOTIDE SEQUENCE [LARGE SCALE GENOMIC DNA]</scope>
    <source>
        <strain evidence="21">CECT 7956</strain>
    </source>
</reference>
<dbReference type="CDD" id="cd17546">
    <property type="entry name" value="REC_hyHK_CKI1_RcsC-like"/>
    <property type="match status" value="1"/>
</dbReference>
<feature type="modified residue" description="4-aspartylphosphate" evidence="13">
    <location>
        <position position="631"/>
    </location>
</feature>
<dbReference type="InterPro" id="IPR036097">
    <property type="entry name" value="HisK_dim/P_sf"/>
</dbReference>
<evidence type="ECO:0000256" key="10">
    <source>
        <dbReference type="ARBA" id="ARBA00023012"/>
    </source>
</evidence>
<evidence type="ECO:0000256" key="2">
    <source>
        <dbReference type="ARBA" id="ARBA00004651"/>
    </source>
</evidence>
<dbReference type="InterPro" id="IPR003594">
    <property type="entry name" value="HATPase_dom"/>
</dbReference>
<name>A0ABV7YZ78_9BACT</name>
<dbReference type="Pfam" id="PF13188">
    <property type="entry name" value="PAS_8"/>
    <property type="match status" value="1"/>
</dbReference>
<dbReference type="Gene3D" id="1.20.120.160">
    <property type="entry name" value="HPT domain"/>
    <property type="match status" value="1"/>
</dbReference>
<feature type="domain" description="Histidine kinase" evidence="15">
    <location>
        <begin position="336"/>
        <end position="558"/>
    </location>
</feature>